<dbReference type="RefSeq" id="WP_035459292.1">
    <property type="nucleotide sequence ID" value="NZ_JACIDC010000018.1"/>
</dbReference>
<comment type="caution">
    <text evidence="1">The sequence shown here is derived from an EMBL/GenBank/DDBJ whole genome shotgun (WGS) entry which is preliminary data.</text>
</comment>
<proteinExistence type="predicted"/>
<dbReference type="EMBL" id="JACIDC010000018">
    <property type="protein sequence ID" value="MBB4042057.1"/>
    <property type="molecule type" value="Genomic_DNA"/>
</dbReference>
<organism evidence="1 2">
    <name type="scientific">Microvirga flocculans</name>
    <dbReference type="NCBI Taxonomy" id="217168"/>
    <lineage>
        <taxon>Bacteria</taxon>
        <taxon>Pseudomonadati</taxon>
        <taxon>Pseudomonadota</taxon>
        <taxon>Alphaproteobacteria</taxon>
        <taxon>Hyphomicrobiales</taxon>
        <taxon>Methylobacteriaceae</taxon>
        <taxon>Microvirga</taxon>
    </lineage>
</organism>
<protein>
    <submittedName>
        <fullName evidence="1">Uncharacterized protein</fullName>
    </submittedName>
</protein>
<evidence type="ECO:0000313" key="2">
    <source>
        <dbReference type="Proteomes" id="UP000519439"/>
    </source>
</evidence>
<gene>
    <name evidence="1" type="ORF">GGR34_003742</name>
</gene>
<keyword evidence="2" id="KW-1185">Reference proteome</keyword>
<dbReference type="Proteomes" id="UP000519439">
    <property type="component" value="Unassembled WGS sequence"/>
</dbReference>
<reference evidence="1 2" key="1">
    <citation type="submission" date="2020-08" db="EMBL/GenBank/DDBJ databases">
        <title>Genomic Encyclopedia of Type Strains, Phase IV (KMG-IV): sequencing the most valuable type-strain genomes for metagenomic binning, comparative biology and taxonomic classification.</title>
        <authorList>
            <person name="Goeker M."/>
        </authorList>
    </citation>
    <scope>NUCLEOTIDE SEQUENCE [LARGE SCALE GENOMIC DNA]</scope>
    <source>
        <strain evidence="1 2">DSM 15743</strain>
    </source>
</reference>
<dbReference type="AlphaFoldDB" id="A0A7W6IIG0"/>
<accession>A0A7W6IIG0</accession>
<evidence type="ECO:0000313" key="1">
    <source>
        <dbReference type="EMBL" id="MBB4042057.1"/>
    </source>
</evidence>
<sequence>MSRGGLPARFPPHGAWPGIMRADVAAAFFDCANTGELRRAITRGEAPPPSDLRGTGRSKEPVWTLEQCRAFITRRFGSGERQAAREDVSDLI</sequence>
<name>A0A7W6IIG0_9HYPH</name>